<keyword evidence="2 12" id="KW-0456">Lyase</keyword>
<dbReference type="Gene3D" id="1.10.8.1080">
    <property type="match status" value="1"/>
</dbReference>
<dbReference type="GO" id="GO:0016835">
    <property type="term" value="F:carbon-oxygen lyase activity"/>
    <property type="evidence" value="ECO:0007669"/>
    <property type="project" value="UniProtKB-UniRule"/>
</dbReference>
<evidence type="ECO:0000259" key="13">
    <source>
        <dbReference type="PROSITE" id="PS51464"/>
    </source>
</evidence>
<dbReference type="CDD" id="cd05007">
    <property type="entry name" value="SIS_Etherase"/>
    <property type="match status" value="1"/>
</dbReference>
<reference evidence="15" key="1">
    <citation type="submission" date="2016-08" db="EMBL/GenBank/DDBJ databases">
        <authorList>
            <person name="Loux V."/>
            <person name="Rue O."/>
        </authorList>
    </citation>
    <scope>NUCLEOTIDE SEQUENCE [LARGE SCALE GENOMIC DNA]</scope>
    <source>
        <strain evidence="15">INRA Bc05-F1</strain>
    </source>
</reference>
<dbReference type="Pfam" id="PF22645">
    <property type="entry name" value="GKRP_SIS_N"/>
    <property type="match status" value="1"/>
</dbReference>
<protein>
    <recommendedName>
        <fullName evidence="9 12">N-acetylmuramic acid 6-phosphate etherase</fullName>
        <shortName evidence="12">MurNAc-6-P etherase</shortName>
        <ecNumber evidence="8 12">4.2.1.126</ecNumber>
    </recommendedName>
    <alternativeName>
        <fullName evidence="11 12">N-acetylmuramic acid 6-phosphate hydrolase</fullName>
    </alternativeName>
    <alternativeName>
        <fullName evidence="10 12">N-acetylmuramic acid 6-phosphate lyase</fullName>
    </alternativeName>
</protein>
<evidence type="ECO:0000256" key="6">
    <source>
        <dbReference type="ARBA" id="ARBA00060672"/>
    </source>
</evidence>
<dbReference type="PROSITE" id="PS01272">
    <property type="entry name" value="GCKR"/>
    <property type="match status" value="1"/>
</dbReference>
<comment type="pathway">
    <text evidence="5">Amino-sugar metabolism; 1,6-anhydro-N-acetylmuramate degradation.</text>
</comment>
<evidence type="ECO:0000256" key="7">
    <source>
        <dbReference type="ARBA" id="ARBA00061234"/>
    </source>
</evidence>
<name>A0A1C4FFM2_9BACI</name>
<comment type="subunit">
    <text evidence="1 12">Homodimer.</text>
</comment>
<dbReference type="InterPro" id="IPR005488">
    <property type="entry name" value="Etherase_MurQ"/>
</dbReference>
<keyword evidence="3 12" id="KW-0119">Carbohydrate metabolism</keyword>
<evidence type="ECO:0000256" key="4">
    <source>
        <dbReference type="ARBA" id="ARBA00051747"/>
    </source>
</evidence>
<proteinExistence type="inferred from homology"/>
<dbReference type="InterPro" id="IPR001347">
    <property type="entry name" value="SIS_dom"/>
</dbReference>
<dbReference type="InterPro" id="IPR046348">
    <property type="entry name" value="SIS_dom_sf"/>
</dbReference>
<dbReference type="InterPro" id="IPR005486">
    <property type="entry name" value="Glucokinase_regulatory_CS"/>
</dbReference>
<dbReference type="GO" id="GO:0046348">
    <property type="term" value="P:amino sugar catabolic process"/>
    <property type="evidence" value="ECO:0007669"/>
    <property type="project" value="InterPro"/>
</dbReference>
<dbReference type="EMBL" id="FMBE01000014">
    <property type="protein sequence ID" value="SCC54413.1"/>
    <property type="molecule type" value="Genomic_DNA"/>
</dbReference>
<dbReference type="NCBIfam" id="NF003915">
    <property type="entry name" value="PRK05441.1"/>
    <property type="match status" value="1"/>
</dbReference>
<dbReference type="GO" id="GO:0016803">
    <property type="term" value="F:ether hydrolase activity"/>
    <property type="evidence" value="ECO:0007669"/>
    <property type="project" value="TreeGrafter"/>
</dbReference>
<dbReference type="EC" id="4.2.1.126" evidence="8 12"/>
<dbReference type="FunFam" id="1.10.8.1080:FF:000001">
    <property type="entry name" value="N-acetylmuramic acid 6-phosphate etherase"/>
    <property type="match status" value="1"/>
</dbReference>
<dbReference type="Proteomes" id="UP000196052">
    <property type="component" value="Unassembled WGS sequence"/>
</dbReference>
<dbReference type="Gene3D" id="3.40.50.10490">
    <property type="entry name" value="Glucose-6-phosphate isomerase like protein, domain 1"/>
    <property type="match status" value="1"/>
</dbReference>
<dbReference type="GO" id="GO:0009254">
    <property type="term" value="P:peptidoglycan turnover"/>
    <property type="evidence" value="ECO:0007669"/>
    <property type="project" value="TreeGrafter"/>
</dbReference>
<evidence type="ECO:0000256" key="10">
    <source>
        <dbReference type="ARBA" id="ARBA00077905"/>
    </source>
</evidence>
<organism evidence="14 15">
    <name type="scientific">Bacillus wiedmannii</name>
    <dbReference type="NCBI Taxonomy" id="1890302"/>
    <lineage>
        <taxon>Bacteria</taxon>
        <taxon>Bacillati</taxon>
        <taxon>Bacillota</taxon>
        <taxon>Bacilli</taxon>
        <taxon>Bacillales</taxon>
        <taxon>Bacillaceae</taxon>
        <taxon>Bacillus</taxon>
        <taxon>Bacillus cereus group</taxon>
    </lineage>
</organism>
<evidence type="ECO:0000256" key="1">
    <source>
        <dbReference type="ARBA" id="ARBA00011738"/>
    </source>
</evidence>
<evidence type="ECO:0000256" key="5">
    <source>
        <dbReference type="ARBA" id="ARBA00060595"/>
    </source>
</evidence>
<evidence type="ECO:0000256" key="8">
    <source>
        <dbReference type="ARBA" id="ARBA00067056"/>
    </source>
</evidence>
<gene>
    <name evidence="12" type="primary">murQ</name>
    <name evidence="14" type="ORF">BC05F1_04360</name>
</gene>
<feature type="active site" evidence="12">
    <location>
        <position position="113"/>
    </location>
</feature>
<dbReference type="FunFam" id="3.40.50.10490:FF:000014">
    <property type="entry name" value="N-acetylmuramic acid 6-phosphate etherase"/>
    <property type="match status" value="1"/>
</dbReference>
<evidence type="ECO:0000256" key="9">
    <source>
        <dbReference type="ARBA" id="ARBA00070061"/>
    </source>
</evidence>
<feature type="active site" description="Proton donor" evidence="12">
    <location>
        <position position="82"/>
    </location>
</feature>
<sequence>MLEKLTTEARNDKTMNLDEMSIIEFLTVMNEEDAKVADRVKLEIPQIATAVEAIIEAKRKGGRLIYLGAGTSGRIGLLDAVECPPTFGTAPEEVVGLIAGGEKAFIKAVEGAEDSKELGIQGLKDIHLKNTDVIVGIAASGRTPYVIGGLEYANSIGAQTVAVSCNKGSAIGKEAKITIEVNNGPEVLTGSTRLKSGTSQKLICNMLSTASMVGLGKVYGNLMVDVQLTNEKLIERAKRIVMEATSCDYETAELYLAKADNKPKVAIVMILAGFSKEEAIQRLGETQGFIRQAVN</sequence>
<comment type="similarity">
    <text evidence="7 12">Belongs to the GCKR-like family. MurNAc-6-P etherase subfamily.</text>
</comment>
<evidence type="ECO:0000256" key="3">
    <source>
        <dbReference type="ARBA" id="ARBA00023277"/>
    </source>
</evidence>
<comment type="pathway">
    <text evidence="6">Cell wall biogenesis.</text>
</comment>
<evidence type="ECO:0000256" key="11">
    <source>
        <dbReference type="ARBA" id="ARBA00084049"/>
    </source>
</evidence>
<comment type="catalytic activity">
    <reaction evidence="4 12">
        <text>N-acetyl-D-muramate 6-phosphate + H2O = N-acetyl-D-glucosamine 6-phosphate + (R)-lactate</text>
        <dbReference type="Rhea" id="RHEA:26410"/>
        <dbReference type="ChEBI" id="CHEBI:15377"/>
        <dbReference type="ChEBI" id="CHEBI:16004"/>
        <dbReference type="ChEBI" id="CHEBI:57513"/>
        <dbReference type="ChEBI" id="CHEBI:58722"/>
        <dbReference type="EC" id="4.2.1.126"/>
    </reaction>
</comment>
<dbReference type="SUPFAM" id="SSF53697">
    <property type="entry name" value="SIS domain"/>
    <property type="match status" value="1"/>
</dbReference>
<dbReference type="PANTHER" id="PTHR10088">
    <property type="entry name" value="GLUCOKINASE REGULATORY PROTEIN"/>
    <property type="match status" value="1"/>
</dbReference>
<dbReference type="AlphaFoldDB" id="A0A1C4FFM2"/>
<comment type="miscellaneous">
    <text evidence="12">A lyase-type mechanism (elimination/hydration) is suggested for the cleavage of the lactyl ether bond of MurNAc 6-phosphate, with the formation of an alpha,beta-unsaturated aldehyde intermediate with (E)-stereochemistry, followed by the syn addition of water to give product.</text>
</comment>
<dbReference type="NCBIfam" id="TIGR00274">
    <property type="entry name" value="N-acetylmuramic acid 6-phosphate etherase"/>
    <property type="match status" value="1"/>
</dbReference>
<comment type="function">
    <text evidence="12">Specifically catalyzes the cleavage of the D-lactyl ether substituent of MurNAc 6-phosphate, producing GlcNAc 6-phosphate and D-lactate.</text>
</comment>
<dbReference type="NCBIfam" id="NF009222">
    <property type="entry name" value="PRK12570.1"/>
    <property type="match status" value="1"/>
</dbReference>
<feature type="domain" description="SIS" evidence="13">
    <location>
        <begin position="54"/>
        <end position="217"/>
    </location>
</feature>
<evidence type="ECO:0000313" key="15">
    <source>
        <dbReference type="Proteomes" id="UP000196052"/>
    </source>
</evidence>
<dbReference type="UniPathway" id="UPA00342"/>
<dbReference type="HAMAP" id="MF_00068">
    <property type="entry name" value="MurQ"/>
    <property type="match status" value="1"/>
</dbReference>
<dbReference type="GO" id="GO:0097173">
    <property type="term" value="P:N-acetylmuramic acid catabolic process"/>
    <property type="evidence" value="ECO:0007669"/>
    <property type="project" value="UniProtKB-UniPathway"/>
</dbReference>
<dbReference type="RefSeq" id="WP_088123181.1">
    <property type="nucleotide sequence ID" value="NZ_FMBE01000014.1"/>
</dbReference>
<dbReference type="GO" id="GO:0097367">
    <property type="term" value="F:carbohydrate derivative binding"/>
    <property type="evidence" value="ECO:0007669"/>
    <property type="project" value="InterPro"/>
</dbReference>
<dbReference type="PROSITE" id="PS51464">
    <property type="entry name" value="SIS"/>
    <property type="match status" value="1"/>
</dbReference>
<dbReference type="PANTHER" id="PTHR10088:SF4">
    <property type="entry name" value="GLUCOKINASE REGULATORY PROTEIN"/>
    <property type="match status" value="1"/>
</dbReference>
<evidence type="ECO:0000313" key="14">
    <source>
        <dbReference type="EMBL" id="SCC54413.1"/>
    </source>
</evidence>
<comment type="pathway">
    <text evidence="12">Amino-sugar metabolism; N-acetylmuramate degradation.</text>
</comment>
<accession>A0A1C4FFM2</accession>
<evidence type="ECO:0000256" key="2">
    <source>
        <dbReference type="ARBA" id="ARBA00023239"/>
    </source>
</evidence>
<evidence type="ECO:0000256" key="12">
    <source>
        <dbReference type="HAMAP-Rule" id="MF_00068"/>
    </source>
</evidence>
<dbReference type="InterPro" id="IPR040190">
    <property type="entry name" value="MURQ/GCKR"/>
</dbReference>